<proteinExistence type="predicted"/>
<sequence>MQTKHVRIRFGAWNKNLEKSILEKVHWKKKREEDPQIPFKLNGVRSLIKGKLFLFRSFRGPDRFYLAVVDAVEAVVEVQRALFPSFQRNLAEFNDRKYPGLGDGFGRPPYGQCLNPITLYGCSSAKTRNNEL</sequence>
<comment type="caution">
    <text evidence="1">The sequence shown here is derived from an EMBL/GenBank/DDBJ whole genome shotgun (WGS) entry which is preliminary data.</text>
</comment>
<evidence type="ECO:0000313" key="1">
    <source>
        <dbReference type="EMBL" id="KAF7266444.1"/>
    </source>
</evidence>
<protein>
    <submittedName>
        <fullName evidence="1">Uncharacterized protein</fullName>
    </submittedName>
</protein>
<accession>A0A834M650</accession>
<keyword evidence="2" id="KW-1185">Reference proteome</keyword>
<dbReference type="AlphaFoldDB" id="A0A834M650"/>
<dbReference type="Proteomes" id="UP000625711">
    <property type="component" value="Unassembled WGS sequence"/>
</dbReference>
<dbReference type="EMBL" id="JAACXV010014544">
    <property type="protein sequence ID" value="KAF7266444.1"/>
    <property type="molecule type" value="Genomic_DNA"/>
</dbReference>
<gene>
    <name evidence="1" type="ORF">GWI33_020231</name>
</gene>
<reference evidence="1" key="1">
    <citation type="submission" date="2020-08" db="EMBL/GenBank/DDBJ databases">
        <title>Genome sequencing and assembly of the red palm weevil Rhynchophorus ferrugineus.</title>
        <authorList>
            <person name="Dias G.B."/>
            <person name="Bergman C.M."/>
            <person name="Manee M."/>
        </authorList>
    </citation>
    <scope>NUCLEOTIDE SEQUENCE</scope>
    <source>
        <strain evidence="1">AA-2017</strain>
        <tissue evidence="1">Whole larva</tissue>
    </source>
</reference>
<evidence type="ECO:0000313" key="2">
    <source>
        <dbReference type="Proteomes" id="UP000625711"/>
    </source>
</evidence>
<name>A0A834M650_RHYFE</name>
<organism evidence="1 2">
    <name type="scientific">Rhynchophorus ferrugineus</name>
    <name type="common">Red palm weevil</name>
    <name type="synonym">Curculio ferrugineus</name>
    <dbReference type="NCBI Taxonomy" id="354439"/>
    <lineage>
        <taxon>Eukaryota</taxon>
        <taxon>Metazoa</taxon>
        <taxon>Ecdysozoa</taxon>
        <taxon>Arthropoda</taxon>
        <taxon>Hexapoda</taxon>
        <taxon>Insecta</taxon>
        <taxon>Pterygota</taxon>
        <taxon>Neoptera</taxon>
        <taxon>Endopterygota</taxon>
        <taxon>Coleoptera</taxon>
        <taxon>Polyphaga</taxon>
        <taxon>Cucujiformia</taxon>
        <taxon>Curculionidae</taxon>
        <taxon>Dryophthorinae</taxon>
        <taxon>Rhynchophorus</taxon>
    </lineage>
</organism>